<dbReference type="PANTHER" id="PTHR30614">
    <property type="entry name" value="MEMBRANE COMPONENT OF AMINO ACID ABC TRANSPORTER"/>
    <property type="match status" value="1"/>
</dbReference>
<keyword evidence="8 9" id="KW-0472">Membrane</keyword>
<feature type="transmembrane region" description="Helical" evidence="9">
    <location>
        <begin position="201"/>
        <end position="223"/>
    </location>
</feature>
<keyword evidence="6" id="KW-0029">Amino-acid transport</keyword>
<evidence type="ECO:0000256" key="6">
    <source>
        <dbReference type="ARBA" id="ARBA00022970"/>
    </source>
</evidence>
<keyword evidence="4" id="KW-1003">Cell membrane</keyword>
<organism evidence="11 12">
    <name type="scientific">Solidesulfovibrio fructosivorans JJ]</name>
    <dbReference type="NCBI Taxonomy" id="596151"/>
    <lineage>
        <taxon>Bacteria</taxon>
        <taxon>Pseudomonadati</taxon>
        <taxon>Thermodesulfobacteriota</taxon>
        <taxon>Desulfovibrionia</taxon>
        <taxon>Desulfovibrionales</taxon>
        <taxon>Desulfovibrionaceae</taxon>
        <taxon>Solidesulfovibrio</taxon>
    </lineage>
</organism>
<sequence length="233" mass="26324">MAYHFDFTQVVTGEYGQWLVTGLVTTLKISAVSIVLSLVLGTLVAVMRLSKVRPLVWASATYTEFFRNTPLLVQIFFWYFGSYNVLPQFVNDWLYKQDFEFACGVIALTVYTSAFIAEEIRSGVFSIPKNQLEASRACGLSFTQAMVYVILPQAFRVIIPPLISQFLNLIKNSSLVMTIGVMDLTYMARQIEAHTFHGFEAFTVTTCMYLCISLVVSAGVTLYSRRVLRVRSH</sequence>
<dbReference type="NCBIfam" id="TIGR01726">
    <property type="entry name" value="HEQRo_perm_3TM"/>
    <property type="match status" value="1"/>
</dbReference>
<protein>
    <submittedName>
        <fullName evidence="11">Polar amino acid ABC transporter, inner membrane subunit</fullName>
    </submittedName>
</protein>
<dbReference type="PROSITE" id="PS50928">
    <property type="entry name" value="ABC_TM1"/>
    <property type="match status" value="1"/>
</dbReference>
<dbReference type="AlphaFoldDB" id="E1JVG7"/>
<dbReference type="eggNOG" id="COG0765">
    <property type="taxonomic scope" value="Bacteria"/>
</dbReference>
<evidence type="ECO:0000256" key="3">
    <source>
        <dbReference type="ARBA" id="ARBA00022448"/>
    </source>
</evidence>
<dbReference type="EMBL" id="AECZ01000008">
    <property type="protein sequence ID" value="EFL51761.1"/>
    <property type="molecule type" value="Genomic_DNA"/>
</dbReference>
<evidence type="ECO:0000256" key="5">
    <source>
        <dbReference type="ARBA" id="ARBA00022692"/>
    </source>
</evidence>
<name>E1JVG7_SOLFR</name>
<evidence type="ECO:0000256" key="8">
    <source>
        <dbReference type="ARBA" id="ARBA00023136"/>
    </source>
</evidence>
<dbReference type="CDD" id="cd06261">
    <property type="entry name" value="TM_PBP2"/>
    <property type="match status" value="1"/>
</dbReference>
<dbReference type="SUPFAM" id="SSF161098">
    <property type="entry name" value="MetI-like"/>
    <property type="match status" value="1"/>
</dbReference>
<feature type="transmembrane region" description="Helical" evidence="9">
    <location>
        <begin position="99"/>
        <end position="117"/>
    </location>
</feature>
<feature type="transmembrane region" description="Helical" evidence="9">
    <location>
        <begin position="55"/>
        <end position="79"/>
    </location>
</feature>
<dbReference type="Gene3D" id="1.10.3720.10">
    <property type="entry name" value="MetI-like"/>
    <property type="match status" value="1"/>
</dbReference>
<feature type="domain" description="ABC transmembrane type-1" evidence="10">
    <location>
        <begin position="23"/>
        <end position="220"/>
    </location>
</feature>
<accession>E1JVG7</accession>
<evidence type="ECO:0000256" key="4">
    <source>
        <dbReference type="ARBA" id="ARBA00022475"/>
    </source>
</evidence>
<comment type="similarity">
    <text evidence="2">Belongs to the binding-protein-dependent transport system permease family. HisMQ subfamily.</text>
</comment>
<comment type="subcellular location">
    <subcellularLocation>
        <location evidence="1">Cell inner membrane</location>
        <topology evidence="1">Multi-pass membrane protein</topology>
    </subcellularLocation>
    <subcellularLocation>
        <location evidence="9">Cell membrane</location>
        <topology evidence="9">Multi-pass membrane protein</topology>
    </subcellularLocation>
</comment>
<evidence type="ECO:0000256" key="1">
    <source>
        <dbReference type="ARBA" id="ARBA00004429"/>
    </source>
</evidence>
<comment type="caution">
    <text evidence="11">The sequence shown here is derived from an EMBL/GenBank/DDBJ whole genome shotgun (WGS) entry which is preliminary data.</text>
</comment>
<evidence type="ECO:0000313" key="11">
    <source>
        <dbReference type="EMBL" id="EFL51761.1"/>
    </source>
</evidence>
<dbReference type="RefSeq" id="WP_005992794.1">
    <property type="nucleotide sequence ID" value="NZ_AECZ01000008.1"/>
</dbReference>
<dbReference type="GO" id="GO:0043190">
    <property type="term" value="C:ATP-binding cassette (ABC) transporter complex"/>
    <property type="evidence" value="ECO:0007669"/>
    <property type="project" value="InterPro"/>
</dbReference>
<evidence type="ECO:0000256" key="9">
    <source>
        <dbReference type="RuleBase" id="RU363032"/>
    </source>
</evidence>
<dbReference type="InterPro" id="IPR043429">
    <property type="entry name" value="ArtM/GltK/GlnP/TcyL/YhdX-like"/>
</dbReference>
<dbReference type="STRING" id="596151.DesfrDRAFT_1616"/>
<dbReference type="InterPro" id="IPR010065">
    <property type="entry name" value="AA_ABC_transptr_permease_3TM"/>
</dbReference>
<dbReference type="GO" id="GO:0006865">
    <property type="term" value="P:amino acid transport"/>
    <property type="evidence" value="ECO:0007669"/>
    <property type="project" value="UniProtKB-KW"/>
</dbReference>
<feature type="transmembrane region" description="Helical" evidence="9">
    <location>
        <begin position="20"/>
        <end position="43"/>
    </location>
</feature>
<keyword evidence="7 9" id="KW-1133">Transmembrane helix</keyword>
<dbReference type="PANTHER" id="PTHR30614:SF0">
    <property type="entry name" value="L-CYSTINE TRANSPORT SYSTEM PERMEASE PROTEIN TCYL"/>
    <property type="match status" value="1"/>
</dbReference>
<dbReference type="Pfam" id="PF00528">
    <property type="entry name" value="BPD_transp_1"/>
    <property type="match status" value="1"/>
</dbReference>
<evidence type="ECO:0000313" key="12">
    <source>
        <dbReference type="Proteomes" id="UP000006250"/>
    </source>
</evidence>
<keyword evidence="3 9" id="KW-0813">Transport</keyword>
<dbReference type="GO" id="GO:0022857">
    <property type="term" value="F:transmembrane transporter activity"/>
    <property type="evidence" value="ECO:0007669"/>
    <property type="project" value="InterPro"/>
</dbReference>
<evidence type="ECO:0000256" key="2">
    <source>
        <dbReference type="ARBA" id="ARBA00010072"/>
    </source>
</evidence>
<keyword evidence="12" id="KW-1185">Reference proteome</keyword>
<gene>
    <name evidence="11" type="ORF">DesfrDRAFT_1616</name>
</gene>
<dbReference type="OrthoDB" id="92598at2"/>
<dbReference type="InterPro" id="IPR035906">
    <property type="entry name" value="MetI-like_sf"/>
</dbReference>
<keyword evidence="5 9" id="KW-0812">Transmembrane</keyword>
<reference evidence="11 12" key="1">
    <citation type="submission" date="2010-08" db="EMBL/GenBank/DDBJ databases">
        <title>The draft genome of Desulfovibrio fructosovorans JJ.</title>
        <authorList>
            <consortium name="US DOE Joint Genome Institute (JGI-PGF)"/>
            <person name="Lucas S."/>
            <person name="Copeland A."/>
            <person name="Lapidus A."/>
            <person name="Cheng J.-F."/>
            <person name="Bruce D."/>
            <person name="Goodwin L."/>
            <person name="Pitluck S."/>
            <person name="Land M.L."/>
            <person name="Hauser L."/>
            <person name="Chang Y.-J."/>
            <person name="Jeffries C."/>
            <person name="Wall J.D."/>
            <person name="Stahl D.A."/>
            <person name="Arkin A.P."/>
            <person name="Dehal P."/>
            <person name="Stolyar S.M."/>
            <person name="Hazen T.C."/>
            <person name="Woyke T.J."/>
        </authorList>
    </citation>
    <scope>NUCLEOTIDE SEQUENCE [LARGE SCALE GENOMIC DNA]</scope>
    <source>
        <strain evidence="11 12">JJ</strain>
    </source>
</reference>
<proteinExistence type="inferred from homology"/>
<dbReference type="Proteomes" id="UP000006250">
    <property type="component" value="Unassembled WGS sequence"/>
</dbReference>
<dbReference type="InterPro" id="IPR000515">
    <property type="entry name" value="MetI-like"/>
</dbReference>
<evidence type="ECO:0000256" key="7">
    <source>
        <dbReference type="ARBA" id="ARBA00022989"/>
    </source>
</evidence>
<feature type="transmembrane region" description="Helical" evidence="9">
    <location>
        <begin position="138"/>
        <end position="159"/>
    </location>
</feature>
<evidence type="ECO:0000259" key="10">
    <source>
        <dbReference type="PROSITE" id="PS50928"/>
    </source>
</evidence>